<dbReference type="Proteomes" id="UP000817658">
    <property type="component" value="Chromosome 1"/>
</dbReference>
<name>Q5JNG2_ORYSJ</name>
<evidence type="ECO:0000313" key="2">
    <source>
        <dbReference type="EMBL" id="BAD86996.1"/>
    </source>
</evidence>
<dbReference type="EMBL" id="AP003140">
    <property type="protein sequence ID" value="BAD86996.1"/>
    <property type="molecule type" value="Genomic_DNA"/>
</dbReference>
<protein>
    <submittedName>
        <fullName evidence="2">Uncharacterized protein</fullName>
    </submittedName>
</protein>
<dbReference type="AlphaFoldDB" id="Q5JNG2"/>
<sequence>MPRPACSEHTGAGLALGALLSRAVELSALGVSRDGVTSQLRKPLRDCVVVEANRPAAAPPHRPIGARRLLLSVAAHHAHRLVSLV</sequence>
<accession>Q5JNG2</accession>
<gene>
    <name evidence="2" type="ORF">OSJNBa0025P13.31</name>
    <name evidence="1" type="ORF">P0487H02.9</name>
</gene>
<organism evidence="2">
    <name type="scientific">Oryza sativa subsp. japonica</name>
    <name type="common">Rice</name>
    <dbReference type="NCBI Taxonomy" id="39947"/>
    <lineage>
        <taxon>Eukaryota</taxon>
        <taxon>Viridiplantae</taxon>
        <taxon>Streptophyta</taxon>
        <taxon>Embryophyta</taxon>
        <taxon>Tracheophyta</taxon>
        <taxon>Spermatophyta</taxon>
        <taxon>Magnoliopsida</taxon>
        <taxon>Liliopsida</taxon>
        <taxon>Poales</taxon>
        <taxon>Poaceae</taxon>
        <taxon>BOP clade</taxon>
        <taxon>Oryzoideae</taxon>
        <taxon>Oryzeae</taxon>
        <taxon>Oryzinae</taxon>
        <taxon>Oryza</taxon>
        <taxon>Oryza sativa</taxon>
    </lineage>
</organism>
<dbReference type="Proteomes" id="UP000000763">
    <property type="component" value="Chromosome 1"/>
</dbReference>
<reference evidence="2" key="1">
    <citation type="journal article" date="2002" name="Nature">
        <title>The genome sequence and structure of rice chromosome 1.</title>
        <authorList>
            <person name="Sasaki T."/>
            <person name="Matsumoto T."/>
            <person name="Yamamoto K."/>
            <person name="Sakata K."/>
            <person name="Baba T."/>
            <person name="Katayose Y."/>
            <person name="Wu J."/>
            <person name="Niimura Y."/>
            <person name="Cheng Z."/>
            <person name="Nagamura Y."/>
            <person name="Antonio B.A."/>
            <person name="Kanamori H."/>
            <person name="Hosokawa S."/>
            <person name="Masukawa M."/>
            <person name="Arikawa K."/>
            <person name="Chiden Y."/>
            <person name="Hayashi M."/>
            <person name="Okamoto M."/>
            <person name="Ando T."/>
            <person name="Aoki H."/>
            <person name="Arita K."/>
            <person name="Hamada M."/>
            <person name="Harada C."/>
            <person name="Hijishita S."/>
            <person name="Honda M."/>
            <person name="Ichikawa Y."/>
            <person name="Idonuma A."/>
            <person name="Iijima M."/>
            <person name="Ikeda M."/>
            <person name="Ikeno M."/>
            <person name="Itoh S."/>
            <person name="Itoh T."/>
            <person name="Itoh Y."/>
            <person name="Itoh Y."/>
            <person name="Iwabuchi A."/>
            <person name="Kamiya K."/>
            <person name="Karasawa W."/>
            <person name="Katagiri S."/>
            <person name="Kikuta A."/>
            <person name="Kobayashi N."/>
            <person name="Kono I."/>
            <person name="Machita K."/>
            <person name="Maehara T."/>
            <person name="Mizuno H."/>
            <person name="Mizubayashi T."/>
            <person name="Mukai Y."/>
            <person name="Nagasaki H."/>
            <person name="Nakashima M."/>
            <person name="Nakama Y."/>
            <person name="Nakamichi Y."/>
            <person name="Nakamura M."/>
            <person name="Namiki N."/>
            <person name="Negishi M."/>
            <person name="Ohta I."/>
            <person name="Ono N."/>
            <person name="Saji S."/>
            <person name="Sakai K."/>
            <person name="Shibata M."/>
            <person name="Shimokawa T."/>
            <person name="Shomura A."/>
            <person name="Song J."/>
            <person name="Takazaki Y."/>
            <person name="Terasawa K."/>
            <person name="Tsuji K."/>
            <person name="Waki K."/>
            <person name="Yamagata H."/>
            <person name="Yamane H."/>
            <person name="Yoshiki S."/>
            <person name="Yoshihara R."/>
            <person name="Yukawa K."/>
            <person name="Zhong H."/>
            <person name="Iwama H."/>
            <person name="Endo T."/>
            <person name="Ito H."/>
            <person name="Hahn J.H."/>
            <person name="Kim H.I."/>
            <person name="Eun M.Y."/>
            <person name="Yano M."/>
            <person name="Jiang J."/>
            <person name="Gojobori T."/>
        </authorList>
    </citation>
    <scope>NUCLEOTIDE SEQUENCE</scope>
</reference>
<evidence type="ECO:0000313" key="1">
    <source>
        <dbReference type="EMBL" id="BAD86904.1"/>
    </source>
</evidence>
<evidence type="ECO:0000313" key="3">
    <source>
        <dbReference type="Proteomes" id="UP000000763"/>
    </source>
</evidence>
<dbReference type="EMBL" id="AP002883">
    <property type="protein sequence ID" value="BAD86904.1"/>
    <property type="molecule type" value="Genomic_DNA"/>
</dbReference>
<reference evidence="3" key="2">
    <citation type="journal article" date="2005" name="Nature">
        <title>The map-based sequence of the rice genome.</title>
        <authorList>
            <consortium name="International rice genome sequencing project (IRGSP)"/>
            <person name="Matsumoto T."/>
            <person name="Wu J."/>
            <person name="Kanamori H."/>
            <person name="Katayose Y."/>
            <person name="Fujisawa M."/>
            <person name="Namiki N."/>
            <person name="Mizuno H."/>
            <person name="Yamamoto K."/>
            <person name="Antonio B.A."/>
            <person name="Baba T."/>
            <person name="Sakata K."/>
            <person name="Nagamura Y."/>
            <person name="Aoki H."/>
            <person name="Arikawa K."/>
            <person name="Arita K."/>
            <person name="Bito T."/>
            <person name="Chiden Y."/>
            <person name="Fujitsuka N."/>
            <person name="Fukunaka R."/>
            <person name="Hamada M."/>
            <person name="Harada C."/>
            <person name="Hayashi A."/>
            <person name="Hijishita S."/>
            <person name="Honda M."/>
            <person name="Hosokawa S."/>
            <person name="Ichikawa Y."/>
            <person name="Idonuma A."/>
            <person name="Iijima M."/>
            <person name="Ikeda M."/>
            <person name="Ikeno M."/>
            <person name="Ito K."/>
            <person name="Ito S."/>
            <person name="Ito T."/>
            <person name="Ito Y."/>
            <person name="Ito Y."/>
            <person name="Iwabuchi A."/>
            <person name="Kamiya K."/>
            <person name="Karasawa W."/>
            <person name="Kurita K."/>
            <person name="Katagiri S."/>
            <person name="Kikuta A."/>
            <person name="Kobayashi H."/>
            <person name="Kobayashi N."/>
            <person name="Machita K."/>
            <person name="Maehara T."/>
            <person name="Masukawa M."/>
            <person name="Mizubayashi T."/>
            <person name="Mukai Y."/>
            <person name="Nagasaki H."/>
            <person name="Nagata Y."/>
            <person name="Naito S."/>
            <person name="Nakashima M."/>
            <person name="Nakama Y."/>
            <person name="Nakamichi Y."/>
            <person name="Nakamura M."/>
            <person name="Meguro A."/>
            <person name="Negishi M."/>
            <person name="Ohta I."/>
            <person name="Ohta T."/>
            <person name="Okamoto M."/>
            <person name="Ono N."/>
            <person name="Saji S."/>
            <person name="Sakaguchi M."/>
            <person name="Sakai K."/>
            <person name="Shibata M."/>
            <person name="Shimokawa T."/>
            <person name="Song J."/>
            <person name="Takazaki Y."/>
            <person name="Terasawa K."/>
            <person name="Tsugane M."/>
            <person name="Tsuji K."/>
            <person name="Ueda S."/>
            <person name="Waki K."/>
            <person name="Yamagata H."/>
            <person name="Yamamoto M."/>
            <person name="Yamamoto S."/>
            <person name="Yamane H."/>
            <person name="Yoshiki S."/>
            <person name="Yoshihara R."/>
            <person name="Yukawa K."/>
            <person name="Zhong H."/>
            <person name="Yano M."/>
            <person name="Yuan Q."/>
            <person name="Ouyang S."/>
            <person name="Liu J."/>
            <person name="Jones K.M."/>
            <person name="Gansberger K."/>
            <person name="Moffat K."/>
            <person name="Hill J."/>
            <person name="Bera J."/>
            <person name="Fadrosh D."/>
            <person name="Jin S."/>
            <person name="Johri S."/>
            <person name="Kim M."/>
            <person name="Overton L."/>
            <person name="Reardon M."/>
            <person name="Tsitrin T."/>
            <person name="Vuong H."/>
            <person name="Weaver B."/>
            <person name="Ciecko A."/>
            <person name="Tallon L."/>
            <person name="Jackson J."/>
            <person name="Pai G."/>
            <person name="Aken S.V."/>
            <person name="Utterback T."/>
            <person name="Reidmuller S."/>
            <person name="Feldblyum T."/>
            <person name="Hsiao J."/>
            <person name="Zismann V."/>
            <person name="Iobst S."/>
            <person name="de Vazeille A.R."/>
            <person name="Buell C.R."/>
            <person name="Ying K."/>
            <person name="Li Y."/>
            <person name="Lu T."/>
            <person name="Huang Y."/>
            <person name="Zhao Q."/>
            <person name="Feng Q."/>
            <person name="Zhang L."/>
            <person name="Zhu J."/>
            <person name="Weng Q."/>
            <person name="Mu J."/>
            <person name="Lu Y."/>
            <person name="Fan D."/>
            <person name="Liu Y."/>
            <person name="Guan J."/>
            <person name="Zhang Y."/>
            <person name="Yu S."/>
            <person name="Liu X."/>
            <person name="Zhang Y."/>
            <person name="Hong G."/>
            <person name="Han B."/>
            <person name="Choisne N."/>
            <person name="Demange N."/>
            <person name="Orjeda G."/>
            <person name="Samain S."/>
            <person name="Cattolico L."/>
            <person name="Pelletier E."/>
            <person name="Couloux A."/>
            <person name="Segurens B."/>
            <person name="Wincker P."/>
            <person name="D'Hont A."/>
            <person name="Scarpelli C."/>
            <person name="Weissenbach J."/>
            <person name="Salanoubat M."/>
            <person name="Quetier F."/>
            <person name="Yu Y."/>
            <person name="Kim H.R."/>
            <person name="Rambo T."/>
            <person name="Currie J."/>
            <person name="Collura K."/>
            <person name="Luo M."/>
            <person name="Yang T."/>
            <person name="Ammiraju J.S.S."/>
            <person name="Engler F."/>
            <person name="Soderlund C."/>
            <person name="Wing R.A."/>
            <person name="Palmer L.E."/>
            <person name="de la Bastide M."/>
            <person name="Spiegel L."/>
            <person name="Nascimento L."/>
            <person name="Zutavern T."/>
            <person name="O'Shaughnessy A."/>
            <person name="Dike S."/>
            <person name="Dedhia N."/>
            <person name="Preston R."/>
            <person name="Balija V."/>
            <person name="McCombie W.R."/>
            <person name="Chow T."/>
            <person name="Chen H."/>
            <person name="Chung M."/>
            <person name="Chen C."/>
            <person name="Shaw J."/>
            <person name="Wu H."/>
            <person name="Hsiao K."/>
            <person name="Chao Y."/>
            <person name="Chu M."/>
            <person name="Cheng C."/>
            <person name="Hour A."/>
            <person name="Lee P."/>
            <person name="Lin S."/>
            <person name="Lin Y."/>
            <person name="Liou J."/>
            <person name="Liu S."/>
            <person name="Hsing Y."/>
            <person name="Raghuvanshi S."/>
            <person name="Mohanty A."/>
            <person name="Bharti A.K."/>
            <person name="Gaur A."/>
            <person name="Gupta V."/>
            <person name="Kumar D."/>
            <person name="Ravi V."/>
            <person name="Vij S."/>
            <person name="Kapur A."/>
            <person name="Khurana P."/>
            <person name="Khurana P."/>
            <person name="Khurana J.P."/>
            <person name="Tyagi A.K."/>
            <person name="Gaikwad K."/>
            <person name="Singh A."/>
            <person name="Dalal V."/>
            <person name="Srivastava S."/>
            <person name="Dixit A."/>
            <person name="Pal A.K."/>
            <person name="Ghazi I.A."/>
            <person name="Yadav M."/>
            <person name="Pandit A."/>
            <person name="Bhargava A."/>
            <person name="Sureshbabu K."/>
            <person name="Batra K."/>
            <person name="Sharma T.R."/>
            <person name="Mohapatra T."/>
            <person name="Singh N.K."/>
            <person name="Messing J."/>
            <person name="Nelson A.B."/>
            <person name="Fuks G."/>
            <person name="Kavchok S."/>
            <person name="Keizer G."/>
            <person name="Linton E."/>
            <person name="Llaca V."/>
            <person name="Song R."/>
            <person name="Tanyolac B."/>
            <person name="Young S."/>
            <person name="Ho-Il K."/>
            <person name="Hahn J.H."/>
            <person name="Sangsakoo G."/>
            <person name="Vanavichit A."/>
            <person name="de Mattos Luiz.A.T."/>
            <person name="Zimmer P.D."/>
            <person name="Malone G."/>
            <person name="Dellagostin O."/>
            <person name="de Oliveira A.C."/>
            <person name="Bevan M."/>
            <person name="Bancroft I."/>
            <person name="Minx P."/>
            <person name="Cordum H."/>
            <person name="Wilson R."/>
            <person name="Cheng Z."/>
            <person name="Jin W."/>
            <person name="Jiang J."/>
            <person name="Leong S.A."/>
            <person name="Iwama H."/>
            <person name="Gojobori T."/>
            <person name="Itoh T."/>
            <person name="Niimura Y."/>
            <person name="Fujii Y."/>
            <person name="Habara T."/>
            <person name="Sakai H."/>
            <person name="Sato Y."/>
            <person name="Wilson G."/>
            <person name="Kumar K."/>
            <person name="McCouch S."/>
            <person name="Juretic N."/>
            <person name="Hoen D."/>
            <person name="Wright S."/>
            <person name="Bruskiewich R."/>
            <person name="Bureau T."/>
            <person name="Miyao A."/>
            <person name="Hirochika H."/>
            <person name="Nishikawa T."/>
            <person name="Kadowaki K."/>
            <person name="Sugiura M."/>
            <person name="Burr B."/>
            <person name="Sasaki T."/>
        </authorList>
    </citation>
    <scope>NUCLEOTIDE SEQUENCE [LARGE SCALE GENOMIC DNA]</scope>
    <source>
        <strain evidence="3">cv. Nipponbare</strain>
    </source>
</reference>
<proteinExistence type="predicted"/>
<reference evidence="3" key="3">
    <citation type="journal article" date="2008" name="Nucleic Acids Res.">
        <title>The rice annotation project database (RAP-DB): 2008 update.</title>
        <authorList>
            <consortium name="The rice annotation project (RAP)"/>
        </authorList>
    </citation>
    <scope>GENOME REANNOTATION</scope>
    <source>
        <strain evidence="3">cv. Nipponbare</strain>
    </source>
</reference>